<feature type="transmembrane region" description="Helical" evidence="6">
    <location>
        <begin position="402"/>
        <end position="420"/>
    </location>
</feature>
<feature type="domain" description="Type II secretion system protein GspF" evidence="7">
    <location>
        <begin position="139"/>
        <end position="266"/>
    </location>
</feature>
<gene>
    <name evidence="8" type="ORF">DLD82_10600</name>
</gene>
<reference evidence="8 9" key="1">
    <citation type="submission" date="2018-05" db="EMBL/GenBank/DDBJ databases">
        <title>Draft genome of Methanospirillum stamsii Pt1.</title>
        <authorList>
            <person name="Dueholm M.S."/>
            <person name="Nielsen P.H."/>
            <person name="Bakmann L.F."/>
            <person name="Otzen D.E."/>
        </authorList>
    </citation>
    <scope>NUCLEOTIDE SEQUENCE [LARGE SCALE GENOMIC DNA]</scope>
    <source>
        <strain evidence="8 9">Pt1</strain>
    </source>
</reference>
<feature type="transmembrane region" description="Helical" evidence="6">
    <location>
        <begin position="595"/>
        <end position="614"/>
    </location>
</feature>
<evidence type="ECO:0000259" key="7">
    <source>
        <dbReference type="Pfam" id="PF00482"/>
    </source>
</evidence>
<organism evidence="8 9">
    <name type="scientific">Methanospirillum stamsii</name>
    <dbReference type="NCBI Taxonomy" id="1277351"/>
    <lineage>
        <taxon>Archaea</taxon>
        <taxon>Methanobacteriati</taxon>
        <taxon>Methanobacteriota</taxon>
        <taxon>Stenosarchaea group</taxon>
        <taxon>Methanomicrobia</taxon>
        <taxon>Methanomicrobiales</taxon>
        <taxon>Methanospirillaceae</taxon>
        <taxon>Methanospirillum</taxon>
    </lineage>
</organism>
<evidence type="ECO:0000256" key="3">
    <source>
        <dbReference type="ARBA" id="ARBA00022692"/>
    </source>
</evidence>
<evidence type="ECO:0000256" key="1">
    <source>
        <dbReference type="ARBA" id="ARBA00004651"/>
    </source>
</evidence>
<dbReference type="Pfam" id="PF00482">
    <property type="entry name" value="T2SSF"/>
    <property type="match status" value="2"/>
</dbReference>
<dbReference type="InterPro" id="IPR042094">
    <property type="entry name" value="T2SS_GspF_sf"/>
</dbReference>
<feature type="transmembrane region" description="Helical" evidence="6">
    <location>
        <begin position="283"/>
        <end position="305"/>
    </location>
</feature>
<comment type="caution">
    <text evidence="8">The sequence shown here is derived from an EMBL/GenBank/DDBJ whole genome shotgun (WGS) entry which is preliminary data.</text>
</comment>
<evidence type="ECO:0000256" key="2">
    <source>
        <dbReference type="ARBA" id="ARBA00022475"/>
    </source>
</evidence>
<feature type="transmembrane region" description="Helical" evidence="6">
    <location>
        <begin position="538"/>
        <end position="559"/>
    </location>
</feature>
<evidence type="ECO:0000256" key="4">
    <source>
        <dbReference type="ARBA" id="ARBA00022989"/>
    </source>
</evidence>
<dbReference type="Proteomes" id="UP000245934">
    <property type="component" value="Unassembled WGS sequence"/>
</dbReference>
<keyword evidence="4 6" id="KW-1133">Transmembrane helix</keyword>
<comment type="subcellular location">
    <subcellularLocation>
        <location evidence="1">Cell membrane</location>
        <topology evidence="1">Multi-pass membrane protein</topology>
    </subcellularLocation>
</comment>
<dbReference type="InterPro" id="IPR018076">
    <property type="entry name" value="T2SS_GspF_dom"/>
</dbReference>
<protein>
    <submittedName>
        <fullName evidence="8">Secretion system protein</fullName>
    </submittedName>
</protein>
<evidence type="ECO:0000256" key="5">
    <source>
        <dbReference type="ARBA" id="ARBA00023136"/>
    </source>
</evidence>
<proteinExistence type="predicted"/>
<keyword evidence="9" id="KW-1185">Reference proteome</keyword>
<dbReference type="InterPro" id="IPR056569">
    <property type="entry name" value="ArlJ-like"/>
</dbReference>
<dbReference type="GO" id="GO:0005886">
    <property type="term" value="C:plasma membrane"/>
    <property type="evidence" value="ECO:0007669"/>
    <property type="project" value="UniProtKB-SubCell"/>
</dbReference>
<feature type="domain" description="Type II secretion system protein GspF" evidence="7">
    <location>
        <begin position="434"/>
        <end position="559"/>
    </location>
</feature>
<dbReference type="PANTHER" id="PTHR35402">
    <property type="entry name" value="INTEGRAL MEMBRANE PROTEIN-RELATED"/>
    <property type="match status" value="1"/>
</dbReference>
<accession>A0A2V2NDE9</accession>
<sequence>MIAGKFVKRMVFRNPDKYHNLHKDLIGIRSGLTLEQFLNQAILVSIGVGIFCGIIGFITGFALFSLDLGLKPELYNVLNISFDPDTGGLPIIIMVQVLLAIILFILGTFLTYVIYTNIPALSKKTRETKITIGLPNAVSYMYAMRKGGAEMITILRSISEMSAIYGEISYEFRQAVRDADFFGYDIINALKMVGETTPSRKLRDFLQDLISTVESGGNLAQFLQDRVFILQEEAKFEQKQFLQFLGLVAEIYVTIFIAGPLFLIVILVVMGMMGSSAILELSLIGYLVLPIGATIFILMIDTISIKDENIVRYVKAKWLNQYTDVRITETGGEEHLFTAIARFDKIKPLKRWLANPIQGFVQYPELSFFITVPIALAYVIFIFLTIPAGTLEDNINYIDDQLMVALLITLIPFAVFYTRWNQKIRSLESMIPDFLDRMAGINEVGITLTQSISVIARANMGILGYEINRIHRDIEWGANFSDALIRFEHRVRTALIARTVTLITRAATMSSSIASLLRIAANDARMSENLRRDRFSEMFIYTAIVYLSFFVFIFVIGVINTQFLTVLAAQSKEGLSMAGPLSNLGATSLITMDRLLYHICLIQGLCSGLMAGLMGESSIKAGVKHSCILIIGALIAFNFMF</sequence>
<keyword evidence="2" id="KW-1003">Cell membrane</keyword>
<keyword evidence="3 6" id="KW-0812">Transmembrane</keyword>
<feature type="transmembrane region" description="Helical" evidence="6">
    <location>
        <begin position="41"/>
        <end position="64"/>
    </location>
</feature>
<evidence type="ECO:0000313" key="9">
    <source>
        <dbReference type="Proteomes" id="UP000245934"/>
    </source>
</evidence>
<evidence type="ECO:0000256" key="6">
    <source>
        <dbReference type="SAM" id="Phobius"/>
    </source>
</evidence>
<name>A0A2V2NDE9_9EURY</name>
<dbReference type="AlphaFoldDB" id="A0A2V2NDE9"/>
<feature type="transmembrane region" description="Helical" evidence="6">
    <location>
        <begin position="244"/>
        <end position="271"/>
    </location>
</feature>
<keyword evidence="5 6" id="KW-0472">Membrane</keyword>
<dbReference type="OrthoDB" id="12374at2157"/>
<feature type="transmembrane region" description="Helical" evidence="6">
    <location>
        <begin position="91"/>
        <end position="115"/>
    </location>
</feature>
<feature type="transmembrane region" description="Helical" evidence="6">
    <location>
        <begin position="621"/>
        <end position="640"/>
    </location>
</feature>
<feature type="transmembrane region" description="Helical" evidence="6">
    <location>
        <begin position="366"/>
        <end position="390"/>
    </location>
</feature>
<dbReference type="Gene3D" id="1.20.81.30">
    <property type="entry name" value="Type II secretion system (T2SS), domain F"/>
    <property type="match status" value="1"/>
</dbReference>
<evidence type="ECO:0000313" key="8">
    <source>
        <dbReference type="EMBL" id="PWR73313.1"/>
    </source>
</evidence>
<dbReference type="EMBL" id="QGMZ01000019">
    <property type="protein sequence ID" value="PWR73313.1"/>
    <property type="molecule type" value="Genomic_DNA"/>
</dbReference>
<dbReference type="PANTHER" id="PTHR35402:SF1">
    <property type="entry name" value="TYPE II SECRETION SYSTEM PROTEIN GSPF DOMAIN-CONTAINING PROTEIN"/>
    <property type="match status" value="1"/>
</dbReference>